<accession>A0AAV7MV11</accession>
<gene>
    <name evidence="2" type="ORF">NDU88_004282</name>
</gene>
<evidence type="ECO:0000256" key="1">
    <source>
        <dbReference type="SAM" id="MobiDB-lite"/>
    </source>
</evidence>
<name>A0AAV7MV11_PLEWA</name>
<dbReference type="EMBL" id="JANPWB010000013">
    <property type="protein sequence ID" value="KAJ1106884.1"/>
    <property type="molecule type" value="Genomic_DNA"/>
</dbReference>
<evidence type="ECO:0000313" key="2">
    <source>
        <dbReference type="EMBL" id="KAJ1106884.1"/>
    </source>
</evidence>
<evidence type="ECO:0000313" key="3">
    <source>
        <dbReference type="Proteomes" id="UP001066276"/>
    </source>
</evidence>
<feature type="region of interest" description="Disordered" evidence="1">
    <location>
        <begin position="1"/>
        <end position="177"/>
    </location>
</feature>
<comment type="caution">
    <text evidence="2">The sequence shown here is derived from an EMBL/GenBank/DDBJ whole genome shotgun (WGS) entry which is preliminary data.</text>
</comment>
<protein>
    <submittedName>
        <fullName evidence="2">Uncharacterized protein</fullName>
    </submittedName>
</protein>
<reference evidence="2" key="1">
    <citation type="journal article" date="2022" name="bioRxiv">
        <title>Sequencing and chromosome-scale assembly of the giantPleurodeles waltlgenome.</title>
        <authorList>
            <person name="Brown T."/>
            <person name="Elewa A."/>
            <person name="Iarovenko S."/>
            <person name="Subramanian E."/>
            <person name="Araus A.J."/>
            <person name="Petzold A."/>
            <person name="Susuki M."/>
            <person name="Suzuki K.-i.T."/>
            <person name="Hayashi T."/>
            <person name="Toyoda A."/>
            <person name="Oliveira C."/>
            <person name="Osipova E."/>
            <person name="Leigh N.D."/>
            <person name="Simon A."/>
            <person name="Yun M.H."/>
        </authorList>
    </citation>
    <scope>NUCLEOTIDE SEQUENCE</scope>
    <source>
        <strain evidence="2">20211129_DDA</strain>
        <tissue evidence="2">Liver</tissue>
    </source>
</reference>
<dbReference type="AlphaFoldDB" id="A0AAV7MV11"/>
<dbReference type="Proteomes" id="UP001066276">
    <property type="component" value="Chromosome 9"/>
</dbReference>
<feature type="compositionally biased region" description="Polar residues" evidence="1">
    <location>
        <begin position="107"/>
        <end position="116"/>
    </location>
</feature>
<organism evidence="2 3">
    <name type="scientific">Pleurodeles waltl</name>
    <name type="common">Iberian ribbed newt</name>
    <dbReference type="NCBI Taxonomy" id="8319"/>
    <lineage>
        <taxon>Eukaryota</taxon>
        <taxon>Metazoa</taxon>
        <taxon>Chordata</taxon>
        <taxon>Craniata</taxon>
        <taxon>Vertebrata</taxon>
        <taxon>Euteleostomi</taxon>
        <taxon>Amphibia</taxon>
        <taxon>Batrachia</taxon>
        <taxon>Caudata</taxon>
        <taxon>Salamandroidea</taxon>
        <taxon>Salamandridae</taxon>
        <taxon>Pleurodelinae</taxon>
        <taxon>Pleurodeles</taxon>
    </lineage>
</organism>
<keyword evidence="3" id="KW-1185">Reference proteome</keyword>
<proteinExistence type="predicted"/>
<feature type="compositionally biased region" description="Basic and acidic residues" evidence="1">
    <location>
        <begin position="86"/>
        <end position="100"/>
    </location>
</feature>
<sequence>MGRHSSPGPEYLGCPRVSGGRRGDPGAVRSARAGGWPADRGCRVGRPAGPRVRSRSASAAGLGPRPGGVTGGAVDSPWPSGIGEQRGSREERGGCHRATEVRGQGEGPQQRSSNTCLRPPRPVWAPRHQERPGWGLGESAGERLEPPWPLRCRKSGGPRGERRDAQALLGGTTRPAA</sequence>